<evidence type="ECO:0000256" key="3">
    <source>
        <dbReference type="PROSITE-ProRule" id="PRU00209"/>
    </source>
</evidence>
<keyword evidence="6" id="KW-1185">Reference proteome</keyword>
<sequence>MFLFRNVPNVAAFSARATRSKSSTTTAFHARKTTIVVRAMSADAGPRDLIDLRVGKVTKCTVHPDADKLYVEEIDLREAEGPRTICSGLVPFMKEEDILGKNVIVVANLKARNMQGVKSHGMLLAASNETHDKVELLVAPENAKLGSRVVFGDAAFNGEPASANQVQKKKYWEAFGPELVTNGEMEASWKEDGAVMRVELEGEEGDEGPTFGSVKCESLTNALVG</sequence>
<dbReference type="InterPro" id="IPR012340">
    <property type="entry name" value="NA-bd_OB-fold"/>
</dbReference>
<reference evidence="5 6" key="1">
    <citation type="submission" date="2011-10" db="EMBL/GenBank/DDBJ databases">
        <authorList>
            <person name="Genoscope - CEA"/>
        </authorList>
    </citation>
    <scope>NUCLEOTIDE SEQUENCE [LARGE SCALE GENOMIC DNA]</scope>
    <source>
        <strain evidence="5 6">RCC 1105</strain>
    </source>
</reference>
<evidence type="ECO:0000313" key="6">
    <source>
        <dbReference type="Proteomes" id="UP000198341"/>
    </source>
</evidence>
<dbReference type="PANTHER" id="PTHR11586">
    <property type="entry name" value="TRNA-AMINOACYLATION COFACTOR ARC1 FAMILY MEMBER"/>
    <property type="match status" value="1"/>
</dbReference>
<evidence type="ECO:0000259" key="4">
    <source>
        <dbReference type="PROSITE" id="PS50886"/>
    </source>
</evidence>
<accession>K8ETB5</accession>
<gene>
    <name evidence="5" type="ORF">Bathy03g01970</name>
</gene>
<dbReference type="RefSeq" id="XP_007514263.1">
    <property type="nucleotide sequence ID" value="XM_007514201.1"/>
</dbReference>
<dbReference type="AlphaFoldDB" id="K8ETB5"/>
<proteinExistence type="predicted"/>
<dbReference type="Gene3D" id="2.40.50.140">
    <property type="entry name" value="Nucleic acid-binding proteins"/>
    <property type="match status" value="1"/>
</dbReference>
<dbReference type="KEGG" id="bpg:Bathy03g01970"/>
<dbReference type="GeneID" id="19016735"/>
<evidence type="ECO:0000313" key="5">
    <source>
        <dbReference type="EMBL" id="CCO15700.1"/>
    </source>
</evidence>
<dbReference type="InterPro" id="IPR002547">
    <property type="entry name" value="tRNA-bd_dom"/>
</dbReference>
<evidence type="ECO:0000256" key="1">
    <source>
        <dbReference type="ARBA" id="ARBA00022555"/>
    </source>
</evidence>
<dbReference type="PROSITE" id="PS50886">
    <property type="entry name" value="TRBD"/>
    <property type="match status" value="1"/>
</dbReference>
<organism evidence="5 6">
    <name type="scientific">Bathycoccus prasinos</name>
    <dbReference type="NCBI Taxonomy" id="41875"/>
    <lineage>
        <taxon>Eukaryota</taxon>
        <taxon>Viridiplantae</taxon>
        <taxon>Chlorophyta</taxon>
        <taxon>Mamiellophyceae</taxon>
        <taxon>Mamiellales</taxon>
        <taxon>Bathycoccaceae</taxon>
        <taxon>Bathycoccus</taxon>
    </lineage>
</organism>
<keyword evidence="2 3" id="KW-0694">RNA-binding</keyword>
<dbReference type="PANTHER" id="PTHR11586:SF47">
    <property type="entry name" value="NUCLEIC ACID-BINDING, OB-FOLD-LIKE PROTEIN"/>
    <property type="match status" value="1"/>
</dbReference>
<dbReference type="OrthoDB" id="19141at2759"/>
<dbReference type="STRING" id="41875.K8ETB5"/>
<dbReference type="eggNOG" id="KOG2241">
    <property type="taxonomic scope" value="Eukaryota"/>
</dbReference>
<dbReference type="InterPro" id="IPR051270">
    <property type="entry name" value="Tyrosine-tRNA_ligase_regulator"/>
</dbReference>
<dbReference type="Proteomes" id="UP000198341">
    <property type="component" value="Chromosome 3"/>
</dbReference>
<dbReference type="SUPFAM" id="SSF50249">
    <property type="entry name" value="Nucleic acid-binding proteins"/>
    <property type="match status" value="1"/>
</dbReference>
<evidence type="ECO:0000256" key="2">
    <source>
        <dbReference type="ARBA" id="ARBA00022884"/>
    </source>
</evidence>
<dbReference type="EMBL" id="FO082276">
    <property type="protein sequence ID" value="CCO15700.1"/>
    <property type="molecule type" value="Genomic_DNA"/>
</dbReference>
<dbReference type="CDD" id="cd02799">
    <property type="entry name" value="tRNA_bind_EMAP-II_like"/>
    <property type="match status" value="1"/>
</dbReference>
<name>K8ETB5_9CHLO</name>
<feature type="domain" description="TRNA-binding" evidence="4">
    <location>
        <begin position="46"/>
        <end position="150"/>
    </location>
</feature>
<dbReference type="GO" id="GO:0000049">
    <property type="term" value="F:tRNA binding"/>
    <property type="evidence" value="ECO:0007669"/>
    <property type="project" value="UniProtKB-UniRule"/>
</dbReference>
<dbReference type="Pfam" id="PF01588">
    <property type="entry name" value="tRNA_bind"/>
    <property type="match status" value="1"/>
</dbReference>
<protein>
    <recommendedName>
        <fullName evidence="4">tRNA-binding domain-containing protein</fullName>
    </recommendedName>
</protein>
<keyword evidence="1 3" id="KW-0820">tRNA-binding</keyword>